<protein>
    <submittedName>
        <fullName evidence="1">Uncharacterized protein</fullName>
    </submittedName>
</protein>
<keyword evidence="2" id="KW-1185">Reference proteome</keyword>
<gene>
    <name evidence="1" type="ORF">HS088_TW07G00330</name>
</gene>
<proteinExistence type="predicted"/>
<sequence>MIHAYSIGSIEVAELDWGNEDRIRAVGPPFDYIIGTDVVKVYAEHLLERLLRTIFALSGPRISLLVGYEIRSTSVHEQMLQMWKRHFDLKIVPSAKVTSFMHMFTSDASAFVLCT</sequence>
<dbReference type="InParanoid" id="A0A7J7DEK6"/>
<evidence type="ECO:0000313" key="2">
    <source>
        <dbReference type="Proteomes" id="UP000593562"/>
    </source>
</evidence>
<evidence type="ECO:0000313" key="1">
    <source>
        <dbReference type="EMBL" id="KAF5744751.1"/>
    </source>
</evidence>
<dbReference type="PANTHER" id="PTHR14614:SF98">
    <property type="entry name" value="S-ADENOSYL-L-METHIONINE-DEPENDENT METHYLTRANSFERASES SUPERFAMILY PROTEIN"/>
    <property type="match status" value="1"/>
</dbReference>
<dbReference type="InterPro" id="IPR019410">
    <property type="entry name" value="Methyltransf_16"/>
</dbReference>
<reference evidence="1 2" key="1">
    <citation type="journal article" date="2020" name="Nat. Commun.">
        <title>Genome of Tripterygium wilfordii and identification of cytochrome P450 involved in triptolide biosynthesis.</title>
        <authorList>
            <person name="Tu L."/>
            <person name="Su P."/>
            <person name="Zhang Z."/>
            <person name="Gao L."/>
            <person name="Wang J."/>
            <person name="Hu T."/>
            <person name="Zhou J."/>
            <person name="Zhang Y."/>
            <person name="Zhao Y."/>
            <person name="Liu Y."/>
            <person name="Song Y."/>
            <person name="Tong Y."/>
            <person name="Lu Y."/>
            <person name="Yang J."/>
            <person name="Xu C."/>
            <person name="Jia M."/>
            <person name="Peters R.J."/>
            <person name="Huang L."/>
            <person name="Gao W."/>
        </authorList>
    </citation>
    <scope>NUCLEOTIDE SEQUENCE [LARGE SCALE GENOMIC DNA]</scope>
    <source>
        <strain evidence="2">cv. XIE 37</strain>
        <tissue evidence="1">Leaf</tissue>
    </source>
</reference>
<dbReference type="InterPro" id="IPR029063">
    <property type="entry name" value="SAM-dependent_MTases_sf"/>
</dbReference>
<dbReference type="Pfam" id="PF10294">
    <property type="entry name" value="Methyltransf_16"/>
    <property type="match status" value="1"/>
</dbReference>
<dbReference type="Gene3D" id="3.40.50.150">
    <property type="entry name" value="Vaccinia Virus protein VP39"/>
    <property type="match status" value="1"/>
</dbReference>
<dbReference type="PANTHER" id="PTHR14614">
    <property type="entry name" value="HEPATOCELLULAR CARCINOMA-ASSOCIATED ANTIGEN"/>
    <property type="match status" value="1"/>
</dbReference>
<name>A0A7J7DEK6_TRIWF</name>
<accession>A0A7J7DEK6</accession>
<organism evidence="1 2">
    <name type="scientific">Tripterygium wilfordii</name>
    <name type="common">Thunder God vine</name>
    <dbReference type="NCBI Taxonomy" id="458696"/>
    <lineage>
        <taxon>Eukaryota</taxon>
        <taxon>Viridiplantae</taxon>
        <taxon>Streptophyta</taxon>
        <taxon>Embryophyta</taxon>
        <taxon>Tracheophyta</taxon>
        <taxon>Spermatophyta</taxon>
        <taxon>Magnoliopsida</taxon>
        <taxon>eudicotyledons</taxon>
        <taxon>Gunneridae</taxon>
        <taxon>Pentapetalae</taxon>
        <taxon>rosids</taxon>
        <taxon>fabids</taxon>
        <taxon>Celastrales</taxon>
        <taxon>Celastraceae</taxon>
        <taxon>Tripterygium</taxon>
    </lineage>
</organism>
<dbReference type="AlphaFoldDB" id="A0A7J7DEK6"/>
<dbReference type="EMBL" id="JAAARO010000007">
    <property type="protein sequence ID" value="KAF5744751.1"/>
    <property type="molecule type" value="Genomic_DNA"/>
</dbReference>
<dbReference type="Proteomes" id="UP000593562">
    <property type="component" value="Unassembled WGS sequence"/>
</dbReference>
<comment type="caution">
    <text evidence="1">The sequence shown here is derived from an EMBL/GenBank/DDBJ whole genome shotgun (WGS) entry which is preliminary data.</text>
</comment>